<protein>
    <submittedName>
        <fullName evidence="5">Unannotated protein</fullName>
    </submittedName>
</protein>
<comment type="cofactor">
    <cofactor evidence="1">
        <name>FAD</name>
        <dbReference type="ChEBI" id="CHEBI:57692"/>
    </cofactor>
</comment>
<dbReference type="InterPro" id="IPR002081">
    <property type="entry name" value="Cryptochrome/DNA_photolyase_1"/>
</dbReference>
<evidence type="ECO:0000256" key="1">
    <source>
        <dbReference type="ARBA" id="ARBA00001974"/>
    </source>
</evidence>
<dbReference type="GO" id="GO:0003677">
    <property type="term" value="F:DNA binding"/>
    <property type="evidence" value="ECO:0007669"/>
    <property type="project" value="TreeGrafter"/>
</dbReference>
<dbReference type="EMBL" id="CAEZYZ010000001">
    <property type="protein sequence ID" value="CAB4735792.1"/>
    <property type="molecule type" value="Genomic_DNA"/>
</dbReference>
<dbReference type="GO" id="GO:0071949">
    <property type="term" value="F:FAD binding"/>
    <property type="evidence" value="ECO:0007669"/>
    <property type="project" value="TreeGrafter"/>
</dbReference>
<evidence type="ECO:0000313" key="5">
    <source>
        <dbReference type="EMBL" id="CAB4735792.1"/>
    </source>
</evidence>
<keyword evidence="2" id="KW-0285">Flavoprotein</keyword>
<dbReference type="GO" id="GO:0003904">
    <property type="term" value="F:deoxyribodipyrimidine photo-lyase activity"/>
    <property type="evidence" value="ECO:0007669"/>
    <property type="project" value="TreeGrafter"/>
</dbReference>
<dbReference type="InterPro" id="IPR036155">
    <property type="entry name" value="Crypto/Photolyase_N_sf"/>
</dbReference>
<gene>
    <name evidence="5" type="ORF">UFOPK2810_00015</name>
</gene>
<dbReference type="PANTHER" id="PTHR11455:SF9">
    <property type="entry name" value="CRYPTOCHROME CIRCADIAN CLOCK 5 ISOFORM X1"/>
    <property type="match status" value="1"/>
</dbReference>
<evidence type="ECO:0000259" key="4">
    <source>
        <dbReference type="Pfam" id="PF03441"/>
    </source>
</evidence>
<dbReference type="Gene3D" id="1.25.40.80">
    <property type="match status" value="1"/>
</dbReference>
<dbReference type="PANTHER" id="PTHR11455">
    <property type="entry name" value="CRYPTOCHROME"/>
    <property type="match status" value="1"/>
</dbReference>
<name>A0A6J6SLQ8_9ZZZZ</name>
<organism evidence="5">
    <name type="scientific">freshwater metagenome</name>
    <dbReference type="NCBI Taxonomy" id="449393"/>
    <lineage>
        <taxon>unclassified sequences</taxon>
        <taxon>metagenomes</taxon>
        <taxon>ecological metagenomes</taxon>
    </lineage>
</organism>
<dbReference type="InterPro" id="IPR005101">
    <property type="entry name" value="Cryptochr/Photolyase_FAD-bd"/>
</dbReference>
<dbReference type="AlphaFoldDB" id="A0A6J6SLQ8"/>
<evidence type="ECO:0000256" key="2">
    <source>
        <dbReference type="ARBA" id="ARBA00022630"/>
    </source>
</evidence>
<reference evidence="5" key="1">
    <citation type="submission" date="2020-05" db="EMBL/GenBank/DDBJ databases">
        <authorList>
            <person name="Chiriac C."/>
            <person name="Salcher M."/>
            <person name="Ghai R."/>
            <person name="Kavagutti S V."/>
        </authorList>
    </citation>
    <scope>NUCLEOTIDE SEQUENCE</scope>
</reference>
<dbReference type="SUPFAM" id="SSF52425">
    <property type="entry name" value="Cryptochrome/photolyase, N-terminal domain"/>
    <property type="match status" value="1"/>
</dbReference>
<proteinExistence type="predicted"/>
<sequence length="344" mass="38174">MYPEARRGASRLSPYIRHGLISLPRLWKAVAGGPSRDVAKYRDELLWQEYARHLYARTEGLVTSLRYEVRERGAAPAADWSAGMACLDFVSGELERDGWLVNQTRMWFASHWSVRHGLGWRDGEDLFFAHLLDGSRAANRLGWQWTVGAGTGRAYGFARAQVERRAPGLCAGCALRQACPIQRYGDDPVLTQVTTPAGVRADFDPAATAGPLEVEGRAEVSRVWLTAESLGDDDPSLAAHPELPAVFVFDETLLARLRLTGKRLVFLTECLADLGQRREVQVWRGEPVEVLSGGGVATTFAPVPGWRRRSSLIEPDEIHPWPWLARPHAGPAGSFSAWRKGLER</sequence>
<dbReference type="InterPro" id="IPR036134">
    <property type="entry name" value="Crypto/Photolyase_FAD-like_sf"/>
</dbReference>
<dbReference type="Pfam" id="PF03441">
    <property type="entry name" value="FAD_binding_7"/>
    <property type="match status" value="1"/>
</dbReference>
<evidence type="ECO:0000256" key="3">
    <source>
        <dbReference type="ARBA" id="ARBA00022827"/>
    </source>
</evidence>
<dbReference type="SUPFAM" id="SSF48173">
    <property type="entry name" value="Cryptochrome/photolyase FAD-binding domain"/>
    <property type="match status" value="1"/>
</dbReference>
<feature type="domain" description="Cryptochrome/DNA photolyase FAD-binding" evidence="4">
    <location>
        <begin position="43"/>
        <end position="154"/>
    </location>
</feature>
<accession>A0A6J6SLQ8</accession>
<dbReference type="Gene3D" id="1.10.579.10">
    <property type="entry name" value="DNA Cyclobutane Dipyrimidine Photolyase, subunit A, domain 3"/>
    <property type="match status" value="1"/>
</dbReference>
<keyword evidence="3" id="KW-0274">FAD</keyword>